<evidence type="ECO:0000313" key="1">
    <source>
        <dbReference type="Proteomes" id="UP000887580"/>
    </source>
</evidence>
<proteinExistence type="predicted"/>
<evidence type="ECO:0000313" key="2">
    <source>
        <dbReference type="WBParaSite" id="PS1159_v2.g23632.t1"/>
    </source>
</evidence>
<reference evidence="2" key="1">
    <citation type="submission" date="2022-11" db="UniProtKB">
        <authorList>
            <consortium name="WormBaseParasite"/>
        </authorList>
    </citation>
    <scope>IDENTIFICATION</scope>
</reference>
<dbReference type="WBParaSite" id="PS1159_v2.g23632.t1">
    <property type="protein sequence ID" value="PS1159_v2.g23632.t1"/>
    <property type="gene ID" value="PS1159_v2.g23632"/>
</dbReference>
<name>A0AC35G488_9BILA</name>
<protein>
    <submittedName>
        <fullName evidence="2">NADH dehydrogenase subunit 6</fullName>
    </submittedName>
</protein>
<accession>A0AC35G488</accession>
<sequence>MIQYSFIFIRVTTFPFTFLFQKFLFCKQKLNFINAVQLFAFPFFVLDFSCFFVRDKNFISPLPLFLSHQPIFSAISKFLFFICSYLNPVILLYFTFFYYFVSIFLLVIYIFGD</sequence>
<dbReference type="Proteomes" id="UP000887580">
    <property type="component" value="Unplaced"/>
</dbReference>
<organism evidence="1 2">
    <name type="scientific">Panagrolaimus sp. PS1159</name>
    <dbReference type="NCBI Taxonomy" id="55785"/>
    <lineage>
        <taxon>Eukaryota</taxon>
        <taxon>Metazoa</taxon>
        <taxon>Ecdysozoa</taxon>
        <taxon>Nematoda</taxon>
        <taxon>Chromadorea</taxon>
        <taxon>Rhabditida</taxon>
        <taxon>Tylenchina</taxon>
        <taxon>Panagrolaimomorpha</taxon>
        <taxon>Panagrolaimoidea</taxon>
        <taxon>Panagrolaimidae</taxon>
        <taxon>Panagrolaimus</taxon>
    </lineage>
</organism>